<keyword evidence="2" id="KW-1003">Cell membrane</keyword>
<dbReference type="GO" id="GO:0005886">
    <property type="term" value="C:plasma membrane"/>
    <property type="evidence" value="ECO:0007669"/>
    <property type="project" value="UniProtKB-SubCell"/>
</dbReference>
<protein>
    <submittedName>
        <fullName evidence="9">Uncharacterized protein involved in exopolysaccharide biosynthesis</fullName>
    </submittedName>
</protein>
<dbReference type="PANTHER" id="PTHR32309:SF13">
    <property type="entry name" value="FERRIC ENTEROBACTIN TRANSPORT PROTEIN FEPE"/>
    <property type="match status" value="1"/>
</dbReference>
<feature type="domain" description="Polysaccharide chain length determinant N-terminal" evidence="8">
    <location>
        <begin position="31"/>
        <end position="128"/>
    </location>
</feature>
<dbReference type="Proteomes" id="UP000199024">
    <property type="component" value="Unassembled WGS sequence"/>
</dbReference>
<evidence type="ECO:0000256" key="6">
    <source>
        <dbReference type="SAM" id="MobiDB-lite"/>
    </source>
</evidence>
<proteinExistence type="predicted"/>
<dbReference type="PANTHER" id="PTHR32309">
    <property type="entry name" value="TYROSINE-PROTEIN KINASE"/>
    <property type="match status" value="1"/>
</dbReference>
<dbReference type="Pfam" id="PF02706">
    <property type="entry name" value="Wzz"/>
    <property type="match status" value="1"/>
</dbReference>
<evidence type="ECO:0000259" key="8">
    <source>
        <dbReference type="Pfam" id="PF02706"/>
    </source>
</evidence>
<dbReference type="InterPro" id="IPR050445">
    <property type="entry name" value="Bact_polysacc_biosynth/exp"/>
</dbReference>
<organism evidence="9 10">
    <name type="scientific">Granulicella pectinivorans</name>
    <dbReference type="NCBI Taxonomy" id="474950"/>
    <lineage>
        <taxon>Bacteria</taxon>
        <taxon>Pseudomonadati</taxon>
        <taxon>Acidobacteriota</taxon>
        <taxon>Terriglobia</taxon>
        <taxon>Terriglobales</taxon>
        <taxon>Acidobacteriaceae</taxon>
        <taxon>Granulicella</taxon>
    </lineage>
</organism>
<name>A0A1I6M5G1_9BACT</name>
<evidence type="ECO:0000256" key="2">
    <source>
        <dbReference type="ARBA" id="ARBA00022475"/>
    </source>
</evidence>
<evidence type="ECO:0000256" key="7">
    <source>
        <dbReference type="SAM" id="Phobius"/>
    </source>
</evidence>
<keyword evidence="3 7" id="KW-0812">Transmembrane</keyword>
<comment type="subcellular location">
    <subcellularLocation>
        <location evidence="1">Cell membrane</location>
        <topology evidence="1">Multi-pass membrane protein</topology>
    </subcellularLocation>
</comment>
<gene>
    <name evidence="9" type="ORF">SAMN05421771_1881</name>
</gene>
<dbReference type="InterPro" id="IPR003856">
    <property type="entry name" value="LPS_length_determ_N"/>
</dbReference>
<keyword evidence="5 7" id="KW-0472">Membrane</keyword>
<dbReference type="STRING" id="474950.SAMN05421771_1881"/>
<dbReference type="AlphaFoldDB" id="A0A1I6M5G1"/>
<evidence type="ECO:0000256" key="3">
    <source>
        <dbReference type="ARBA" id="ARBA00022692"/>
    </source>
</evidence>
<evidence type="ECO:0000256" key="5">
    <source>
        <dbReference type="ARBA" id="ARBA00023136"/>
    </source>
</evidence>
<reference evidence="9 10" key="1">
    <citation type="submission" date="2016-10" db="EMBL/GenBank/DDBJ databases">
        <authorList>
            <person name="de Groot N.N."/>
        </authorList>
    </citation>
    <scope>NUCLEOTIDE SEQUENCE [LARGE SCALE GENOMIC DNA]</scope>
    <source>
        <strain evidence="9 10">DSM 21001</strain>
    </source>
</reference>
<dbReference type="EMBL" id="FOZL01000001">
    <property type="protein sequence ID" value="SFS10965.1"/>
    <property type="molecule type" value="Genomic_DNA"/>
</dbReference>
<dbReference type="GO" id="GO:0004713">
    <property type="term" value="F:protein tyrosine kinase activity"/>
    <property type="evidence" value="ECO:0007669"/>
    <property type="project" value="TreeGrafter"/>
</dbReference>
<evidence type="ECO:0000256" key="1">
    <source>
        <dbReference type="ARBA" id="ARBA00004651"/>
    </source>
</evidence>
<dbReference type="RefSeq" id="WP_089838704.1">
    <property type="nucleotide sequence ID" value="NZ_FOZL01000001.1"/>
</dbReference>
<feature type="transmembrane region" description="Helical" evidence="7">
    <location>
        <begin position="53"/>
        <end position="73"/>
    </location>
</feature>
<evidence type="ECO:0000313" key="10">
    <source>
        <dbReference type="Proteomes" id="UP000199024"/>
    </source>
</evidence>
<feature type="region of interest" description="Disordered" evidence="6">
    <location>
        <begin position="1"/>
        <end position="25"/>
    </location>
</feature>
<feature type="transmembrane region" description="Helical" evidence="7">
    <location>
        <begin position="368"/>
        <end position="387"/>
    </location>
</feature>
<keyword evidence="10" id="KW-1185">Reference proteome</keyword>
<evidence type="ECO:0000313" key="9">
    <source>
        <dbReference type="EMBL" id="SFS10965.1"/>
    </source>
</evidence>
<feature type="compositionally biased region" description="Basic and acidic residues" evidence="6">
    <location>
        <begin position="11"/>
        <end position="22"/>
    </location>
</feature>
<dbReference type="OrthoDB" id="8884120at2"/>
<evidence type="ECO:0000256" key="4">
    <source>
        <dbReference type="ARBA" id="ARBA00022989"/>
    </source>
</evidence>
<accession>A0A1I6M5G1</accession>
<keyword evidence="4 7" id="KW-1133">Transmembrane helix</keyword>
<sequence>MNEQGWSAARAAEDKHPLDDRSQSQVQHDAEINLADVFATLNRARWTVARSTLSLLLISVVTAFALPVQYASIAQFIPPSNGSSASSALAGQLSALAPAGLLGAVKSSGDLYAGILKSRSIADELVRQFNLREVYGVKRDSDAVKRLGSHTAVLVGMKDTIITLTVTDKSPERARDLANAYLDALRETNGRLALTESSQRRLFFDQQLAKEKNDLEEAEVSLKEVKEQSGLIAPSGQAALEIETIAKTKAQIASRQIELSDLRQSSTEQNPEVIRLRGVIADLQGQLARLQNGNGKLEPGDIPTSKVPQIQLEYVRREREVKYHEALFEMIAKQDEVAHMDELRDSPLLQVLDTASYPDHRASPPRTLIMVAGFSVGLFGSCLWVLWRRYGVAIQSSLRNSTSIQQ</sequence>